<reference evidence="3" key="1">
    <citation type="journal article" date="2019" name="Int. J. Syst. Evol. Microbiol.">
        <title>The Global Catalogue of Microorganisms (GCM) 10K type strain sequencing project: providing services to taxonomists for standard genome sequencing and annotation.</title>
        <authorList>
            <consortium name="The Broad Institute Genomics Platform"/>
            <consortium name="The Broad Institute Genome Sequencing Center for Infectious Disease"/>
            <person name="Wu L."/>
            <person name="Ma J."/>
        </authorList>
    </citation>
    <scope>NUCLEOTIDE SEQUENCE [LARGE SCALE GENOMIC DNA]</scope>
    <source>
        <strain evidence="3">KCTC 52094</strain>
    </source>
</reference>
<dbReference type="Proteomes" id="UP001595593">
    <property type="component" value="Unassembled WGS sequence"/>
</dbReference>
<evidence type="ECO:0000313" key="3">
    <source>
        <dbReference type="Proteomes" id="UP001595593"/>
    </source>
</evidence>
<name>A0ABV7G611_9PROT</name>
<feature type="region of interest" description="Disordered" evidence="1">
    <location>
        <begin position="176"/>
        <end position="215"/>
    </location>
</feature>
<proteinExistence type="predicted"/>
<gene>
    <name evidence="2" type="ORF">ACFOD4_13695</name>
</gene>
<dbReference type="EMBL" id="JBHRTN010000014">
    <property type="protein sequence ID" value="MFC3126116.1"/>
    <property type="molecule type" value="Genomic_DNA"/>
</dbReference>
<evidence type="ECO:0000256" key="1">
    <source>
        <dbReference type="SAM" id="MobiDB-lite"/>
    </source>
</evidence>
<dbReference type="SUPFAM" id="SSF75708">
    <property type="entry name" value="Chemotaxis phosphatase CheZ"/>
    <property type="match status" value="1"/>
</dbReference>
<dbReference type="RefSeq" id="WP_379597251.1">
    <property type="nucleotide sequence ID" value="NZ_JBHRTN010000014.1"/>
</dbReference>
<accession>A0ABV7G611</accession>
<feature type="compositionally biased region" description="Basic and acidic residues" evidence="1">
    <location>
        <begin position="176"/>
        <end position="191"/>
    </location>
</feature>
<keyword evidence="2" id="KW-0378">Hydrolase</keyword>
<dbReference type="Pfam" id="PF04344">
    <property type="entry name" value="CheZ"/>
    <property type="match status" value="1"/>
</dbReference>
<organism evidence="2 3">
    <name type="scientific">Teichococcus globiformis</name>
    <dbReference type="NCBI Taxonomy" id="2307229"/>
    <lineage>
        <taxon>Bacteria</taxon>
        <taxon>Pseudomonadati</taxon>
        <taxon>Pseudomonadota</taxon>
        <taxon>Alphaproteobacteria</taxon>
        <taxon>Acetobacterales</taxon>
        <taxon>Roseomonadaceae</taxon>
        <taxon>Roseomonas</taxon>
    </lineage>
</organism>
<dbReference type="InterPro" id="IPR007439">
    <property type="entry name" value="Chemotax_Pase_CheZ"/>
</dbReference>
<protein>
    <submittedName>
        <fullName evidence="2">Protein phosphatase CheZ</fullName>
        <ecNumber evidence="2">3.6.1.-</ecNumber>
    </submittedName>
</protein>
<evidence type="ECO:0000313" key="2">
    <source>
        <dbReference type="EMBL" id="MFC3126116.1"/>
    </source>
</evidence>
<keyword evidence="3" id="KW-1185">Reference proteome</keyword>
<dbReference type="EC" id="3.6.1.-" evidence="2"/>
<dbReference type="Gene3D" id="1.10.287.500">
    <property type="entry name" value="Helix hairpin bin"/>
    <property type="match status" value="1"/>
</dbReference>
<sequence length="215" mass="22113">MSAALSGPAATSHAGLARITGHVAAISAEVDRLLGLGSTGEGAAADKLVQAWDEMRGMSRILAEMRAEVIGLAPPSADLGDALDAVVSETEGAAFEILRQAERAQAAASRLQHGKAADPGVEIAEVEQAAQAIVLACAFQDITGQRVRKVLVTLRQVEVRVTALVALLGISPEEAQREAGRISSDDHRPDAHLLNGPSSAVEGGLGQSAVDDLFG</sequence>
<comment type="caution">
    <text evidence="2">The sequence shown here is derived from an EMBL/GenBank/DDBJ whole genome shotgun (WGS) entry which is preliminary data.</text>
</comment>
<dbReference type="GO" id="GO:0016787">
    <property type="term" value="F:hydrolase activity"/>
    <property type="evidence" value="ECO:0007669"/>
    <property type="project" value="UniProtKB-KW"/>
</dbReference>